<evidence type="ECO:0000256" key="1">
    <source>
        <dbReference type="SAM" id="Phobius"/>
    </source>
</evidence>
<dbReference type="EMBL" id="CP159373">
    <property type="protein sequence ID" value="XCN71825.1"/>
    <property type="molecule type" value="Genomic_DNA"/>
</dbReference>
<feature type="transmembrane region" description="Helical" evidence="1">
    <location>
        <begin position="66"/>
        <end position="88"/>
    </location>
</feature>
<accession>A0AAU8LSI0</accession>
<reference evidence="2" key="2">
    <citation type="submission" date="2024-06" db="EMBL/GenBank/DDBJ databases">
        <authorList>
            <person name="Plum-Jensen L.E."/>
            <person name="Schramm A."/>
            <person name="Marshall I.P.G."/>
        </authorList>
    </citation>
    <scope>NUCLEOTIDE SEQUENCE</scope>
    <source>
        <strain evidence="2">Rat1</strain>
    </source>
</reference>
<keyword evidence="1" id="KW-0812">Transmembrane</keyword>
<dbReference type="KEGG" id="eaj:Q3M24_16135"/>
<reference evidence="2" key="1">
    <citation type="journal article" date="2024" name="Syst. Appl. Microbiol.">
        <title>First single-strain enrichments of Electrothrix cable bacteria, description of E. aestuarii sp. nov. and E. rattekaaiensis sp. nov., and proposal of a cable bacteria taxonomy following the rules of the SeqCode.</title>
        <authorList>
            <person name="Plum-Jensen L.E."/>
            <person name="Schramm A."/>
            <person name="Marshall I.P.G."/>
        </authorList>
    </citation>
    <scope>NUCLEOTIDE SEQUENCE</scope>
    <source>
        <strain evidence="2">Rat1</strain>
    </source>
</reference>
<keyword evidence="1" id="KW-0472">Membrane</keyword>
<organism evidence="2">
    <name type="scientific">Candidatus Electrothrix aestuarii</name>
    <dbReference type="NCBI Taxonomy" id="3062594"/>
    <lineage>
        <taxon>Bacteria</taxon>
        <taxon>Pseudomonadati</taxon>
        <taxon>Thermodesulfobacteriota</taxon>
        <taxon>Desulfobulbia</taxon>
        <taxon>Desulfobulbales</taxon>
        <taxon>Desulfobulbaceae</taxon>
        <taxon>Candidatus Electrothrix</taxon>
    </lineage>
</organism>
<evidence type="ECO:0000313" key="2">
    <source>
        <dbReference type="EMBL" id="XCN71825.1"/>
    </source>
</evidence>
<sequence length="100" mass="11348">MKVKIDYDSAARGLWVEVDDDDFEQMASSLLESPEGKEFSGSEVTYIQYAKFENNNKSGKFSKTSLLVFCFSVGCIFFQLVLLVLGLIKLYEIILKFLVV</sequence>
<proteinExistence type="predicted"/>
<name>A0AAU8LSI0_9BACT</name>
<keyword evidence="1" id="KW-1133">Transmembrane helix</keyword>
<gene>
    <name evidence="2" type="ORF">Q3M24_16135</name>
</gene>
<protein>
    <recommendedName>
        <fullName evidence="3">KTSC domain-containing protein</fullName>
    </recommendedName>
</protein>
<dbReference type="AlphaFoldDB" id="A0AAU8LSI0"/>
<evidence type="ECO:0008006" key="3">
    <source>
        <dbReference type="Google" id="ProtNLM"/>
    </source>
</evidence>